<evidence type="ECO:0000313" key="5">
    <source>
        <dbReference type="EMBL" id="QOV44531.1"/>
    </source>
</evidence>
<keyword evidence="6" id="KW-1185">Reference proteome</keyword>
<dbReference type="InterPro" id="IPR051338">
    <property type="entry name" value="NodU/CmcH_Carbamoyltrnsfr"/>
</dbReference>
<evidence type="ECO:0000259" key="4">
    <source>
        <dbReference type="Pfam" id="PF16861"/>
    </source>
</evidence>
<dbReference type="InterPro" id="IPR003696">
    <property type="entry name" value="Carbtransf_dom"/>
</dbReference>
<dbReference type="Pfam" id="PF16861">
    <property type="entry name" value="Carbam_trans_C"/>
    <property type="match status" value="1"/>
</dbReference>
<keyword evidence="5" id="KW-0808">Transferase</keyword>
<accession>A0A7M2TB04</accession>
<gene>
    <name evidence="5" type="ORF">IPT68_00240</name>
</gene>
<evidence type="ECO:0000259" key="3">
    <source>
        <dbReference type="Pfam" id="PF02543"/>
    </source>
</evidence>
<dbReference type="Proteomes" id="UP000594008">
    <property type="component" value="Chromosome"/>
</dbReference>
<feature type="region of interest" description="Disordered" evidence="2">
    <location>
        <begin position="652"/>
        <end position="673"/>
    </location>
</feature>
<organism evidence="5 6">
    <name type="scientific">Streptomyces chromofuscus</name>
    <dbReference type="NCBI Taxonomy" id="42881"/>
    <lineage>
        <taxon>Bacteria</taxon>
        <taxon>Bacillati</taxon>
        <taxon>Actinomycetota</taxon>
        <taxon>Actinomycetes</taxon>
        <taxon>Kitasatosporales</taxon>
        <taxon>Streptomycetaceae</taxon>
        <taxon>Streptomyces</taxon>
    </lineage>
</organism>
<sequence length="673" mass="73411">MPHSEPRPRPHAEPDPAVEYILSTYLTPPGERAVISPRHDHNMSLWRRSPGSVELVRHWELERISGQKHHSWPLYTPERAEAFLSHLLAGEGLTLADVSVSWGTPGLPGYAPLPVPEGAEALPVHSLAHLFSGLLLDTRLFKEANIIAMAVDAAPDLVLERELPPAYYAGCVSVRGTLQFTSVESPAPLYHAADRLLGKEPGTLMALASACDTAIVFDAAAEIAQVSLPGGHVQPWAAAFGLVKRVLAEAGRQLGGSAPDARFTAEENLHSAVMKVVQECCELITVRTIEKLCALGGVRPEDCYLSISGGFALNVQANTHMLDRFGFRGLLTPPCANDSGVALGLGLLGLYGTGAFDEADLRIATAYQGNELRTADVDAALTAFAPYVEEVSAFTPEQFAEDLADDVLVWADGAAEMGPRALGHRSLLGDPRSEKTKDRLNEYKQRQWWRPVAPIVLAEYAHEWFEQDRPSPYMLEAARVRTEVREQVPAVLHLDGTARHQTLTAEDNPLLHRAIEGFWAATGVPIVCNTSLNDKAEPIVDTAAEALNFAVRKGIRIAYLTGRRVVLRTADRPDASLPTGPHPRATAFFAGQEADRDAIWRSWLQRGHTEAGMLLLTGTPQLLADPQTWTPNRVRLLAERLAAKDPAFEQNLDQFRRDHGPGTVFGDAPALRH</sequence>
<evidence type="ECO:0000313" key="6">
    <source>
        <dbReference type="Proteomes" id="UP000594008"/>
    </source>
</evidence>
<dbReference type="EMBL" id="CP063374">
    <property type="protein sequence ID" value="QOV44531.1"/>
    <property type="molecule type" value="Genomic_DNA"/>
</dbReference>
<dbReference type="InterPro" id="IPR038152">
    <property type="entry name" value="Carbam_trans_C_sf"/>
</dbReference>
<feature type="domain" description="Carbamoyltransferase C-terminal" evidence="4">
    <location>
        <begin position="404"/>
        <end position="560"/>
    </location>
</feature>
<dbReference type="AlphaFoldDB" id="A0A7M2TB04"/>
<reference evidence="5 6" key="1">
    <citation type="submission" date="2020-10" db="EMBL/GenBank/DDBJ databases">
        <title>Streptomyces chromofuscus complate genome analysis.</title>
        <authorList>
            <person name="Anwar N."/>
        </authorList>
    </citation>
    <scope>NUCLEOTIDE SEQUENCE [LARGE SCALE GENOMIC DNA]</scope>
    <source>
        <strain evidence="5 6">DSM 40273</strain>
    </source>
</reference>
<feature type="domain" description="Carbamoyltransferase" evidence="3">
    <location>
        <begin position="276"/>
        <end position="344"/>
    </location>
</feature>
<dbReference type="PANTHER" id="PTHR34847">
    <property type="entry name" value="NODULATION PROTEIN U"/>
    <property type="match status" value="1"/>
</dbReference>
<dbReference type="GO" id="GO:0016740">
    <property type="term" value="F:transferase activity"/>
    <property type="evidence" value="ECO:0007669"/>
    <property type="project" value="UniProtKB-KW"/>
</dbReference>
<name>A0A7M2TB04_STRCW</name>
<dbReference type="Pfam" id="PF02543">
    <property type="entry name" value="Carbam_trans_N"/>
    <property type="match status" value="1"/>
</dbReference>
<comment type="similarity">
    <text evidence="1">Belongs to the NodU/CmcH family.</text>
</comment>
<dbReference type="Gene3D" id="3.30.420.40">
    <property type="match status" value="1"/>
</dbReference>
<proteinExistence type="inferred from homology"/>
<evidence type="ECO:0000256" key="1">
    <source>
        <dbReference type="ARBA" id="ARBA00006129"/>
    </source>
</evidence>
<evidence type="ECO:0000256" key="2">
    <source>
        <dbReference type="SAM" id="MobiDB-lite"/>
    </source>
</evidence>
<dbReference type="KEGG" id="schf:IPT68_00240"/>
<dbReference type="InterPro" id="IPR031730">
    <property type="entry name" value="Carbam_trans_C"/>
</dbReference>
<dbReference type="Gene3D" id="3.90.870.20">
    <property type="entry name" value="Carbamoyltransferase, C-terminal domain"/>
    <property type="match status" value="1"/>
</dbReference>
<protein>
    <submittedName>
        <fullName evidence="5">Carbamoyltransferase</fullName>
    </submittedName>
</protein>
<dbReference type="RefSeq" id="WP_189702146.1">
    <property type="nucleotide sequence ID" value="NZ_BMTA01000039.1"/>
</dbReference>
<dbReference type="PANTHER" id="PTHR34847:SF1">
    <property type="entry name" value="NODULATION PROTEIN U"/>
    <property type="match status" value="1"/>
</dbReference>